<comment type="function">
    <text evidence="1">Induces local and distal defense responses (incompatible hypersensitive reaction) in plants from the solanaceae and cruciferae families. Elicits leaf necrosis and causes the accumulation of pathogenesis-related proteins. Might interact with the lipidic molecules of the plasma membrane.</text>
</comment>
<dbReference type="KEGG" id="psoj:PHYSODRAFT_324237"/>
<evidence type="ECO:0000313" key="3">
    <source>
        <dbReference type="EMBL" id="EGZ22963.1"/>
    </source>
</evidence>
<accession>G4YSE7</accession>
<keyword evidence="4" id="KW-1185">Reference proteome</keyword>
<dbReference type="EMBL" id="JH159152">
    <property type="protein sequence ID" value="EGZ22963.1"/>
    <property type="molecule type" value="Genomic_DNA"/>
</dbReference>
<keyword evidence="1" id="KW-1015">Disulfide bond</keyword>
<proteinExistence type="inferred from homology"/>
<name>G4YSE7_PHYSP</name>
<dbReference type="InterPro" id="IPR002200">
    <property type="entry name" value="Elicitin"/>
</dbReference>
<feature type="signal peptide" evidence="2">
    <location>
        <begin position="1"/>
        <end position="22"/>
    </location>
</feature>
<keyword evidence="1" id="KW-0964">Secreted</keyword>
<organism evidence="3 4">
    <name type="scientific">Phytophthora sojae (strain P6497)</name>
    <name type="common">Soybean stem and root rot agent</name>
    <name type="synonym">Phytophthora megasperma f. sp. glycines</name>
    <dbReference type="NCBI Taxonomy" id="1094619"/>
    <lineage>
        <taxon>Eukaryota</taxon>
        <taxon>Sar</taxon>
        <taxon>Stramenopiles</taxon>
        <taxon>Oomycota</taxon>
        <taxon>Peronosporomycetes</taxon>
        <taxon>Peronosporales</taxon>
        <taxon>Peronosporaceae</taxon>
        <taxon>Phytophthora</taxon>
    </lineage>
</organism>
<protein>
    <recommendedName>
        <fullName evidence="1">Elicitin</fullName>
    </recommendedName>
</protein>
<dbReference type="GeneID" id="20645091"/>
<dbReference type="RefSeq" id="XP_009518251.1">
    <property type="nucleotide sequence ID" value="XM_009519956.1"/>
</dbReference>
<comment type="subcellular location">
    <subcellularLocation>
        <location evidence="1">Secreted</location>
    </subcellularLocation>
</comment>
<dbReference type="GO" id="GO:0052040">
    <property type="term" value="P:symbiont-mediated perturbation of host programmed cell death"/>
    <property type="evidence" value="ECO:0007669"/>
    <property type="project" value="UniProtKB-UniRule"/>
</dbReference>
<dbReference type="InParanoid" id="G4YSE7"/>
<sequence>MFKCSFVPLVLLLACAIPVAAAAPQCSAGVSRATRTTLDNGKLFSSCAVDATGVRFDVDSLLDALNLPERDFLLFCRSSGCTDPVETLLLAIPTNCLITYHGSARNLSEEVSTLHHECAKVAGAADKTDEEFVYRYFLD</sequence>
<dbReference type="PROSITE" id="PS51257">
    <property type="entry name" value="PROKAR_LIPOPROTEIN"/>
    <property type="match status" value="1"/>
</dbReference>
<evidence type="ECO:0000256" key="1">
    <source>
        <dbReference type="RuleBase" id="RU368111"/>
    </source>
</evidence>
<dbReference type="AlphaFoldDB" id="G4YSE7"/>
<keyword evidence="1" id="KW-0928">Hypersensitive response elicitation</keyword>
<dbReference type="OMA" id="HECAKVA"/>
<evidence type="ECO:0000313" key="4">
    <source>
        <dbReference type="Proteomes" id="UP000002640"/>
    </source>
</evidence>
<gene>
    <name evidence="3" type="ORF">PHYSODRAFT_324237</name>
</gene>
<reference evidence="3 4" key="1">
    <citation type="journal article" date="2006" name="Science">
        <title>Phytophthora genome sequences uncover evolutionary origins and mechanisms of pathogenesis.</title>
        <authorList>
            <person name="Tyler B.M."/>
            <person name="Tripathy S."/>
            <person name="Zhang X."/>
            <person name="Dehal P."/>
            <person name="Jiang R.H."/>
            <person name="Aerts A."/>
            <person name="Arredondo F.D."/>
            <person name="Baxter L."/>
            <person name="Bensasson D."/>
            <person name="Beynon J.L."/>
            <person name="Chapman J."/>
            <person name="Damasceno C.M."/>
            <person name="Dorrance A.E."/>
            <person name="Dou D."/>
            <person name="Dickerman A.W."/>
            <person name="Dubchak I.L."/>
            <person name="Garbelotto M."/>
            <person name="Gijzen M."/>
            <person name="Gordon S.G."/>
            <person name="Govers F."/>
            <person name="Grunwald N.J."/>
            <person name="Huang W."/>
            <person name="Ivors K.L."/>
            <person name="Jones R.W."/>
            <person name="Kamoun S."/>
            <person name="Krampis K."/>
            <person name="Lamour K.H."/>
            <person name="Lee M.K."/>
            <person name="McDonald W.H."/>
            <person name="Medina M."/>
            <person name="Meijer H.J."/>
            <person name="Nordberg E.K."/>
            <person name="Maclean D.J."/>
            <person name="Ospina-Giraldo M.D."/>
            <person name="Morris P.F."/>
            <person name="Phuntumart V."/>
            <person name="Putnam N.H."/>
            <person name="Rash S."/>
            <person name="Rose J.K."/>
            <person name="Sakihama Y."/>
            <person name="Salamov A.A."/>
            <person name="Savidor A."/>
            <person name="Scheuring C.F."/>
            <person name="Smith B.M."/>
            <person name="Sobral B.W."/>
            <person name="Terry A."/>
            <person name="Torto-Alalibo T.A."/>
            <person name="Win J."/>
            <person name="Xu Z."/>
            <person name="Zhang H."/>
            <person name="Grigoriev I.V."/>
            <person name="Rokhsar D.S."/>
            <person name="Boore J.L."/>
        </authorList>
    </citation>
    <scope>NUCLEOTIDE SEQUENCE [LARGE SCALE GENOMIC DNA]</scope>
    <source>
        <strain evidence="3 4">P6497</strain>
    </source>
</reference>
<dbReference type="SMART" id="SM01187">
    <property type="entry name" value="Elicitin"/>
    <property type="match status" value="1"/>
</dbReference>
<dbReference type="Pfam" id="PF00964">
    <property type="entry name" value="Elicitin"/>
    <property type="match status" value="1"/>
</dbReference>
<dbReference type="GO" id="GO:0005576">
    <property type="term" value="C:extracellular region"/>
    <property type="evidence" value="ECO:0007669"/>
    <property type="project" value="UniProtKB-SubCell"/>
</dbReference>
<comment type="similarity">
    <text evidence="1">Belongs to the elicitin family.</text>
</comment>
<dbReference type="Proteomes" id="UP000002640">
    <property type="component" value="Unassembled WGS sequence"/>
</dbReference>
<feature type="chain" id="PRO_5003471440" description="Elicitin" evidence="2">
    <location>
        <begin position="23"/>
        <end position="139"/>
    </location>
</feature>
<evidence type="ECO:0000256" key="2">
    <source>
        <dbReference type="SAM" id="SignalP"/>
    </source>
</evidence>
<keyword evidence="2" id="KW-0732">Signal</keyword>